<name>A0ACA9QEH7_9GLOM</name>
<evidence type="ECO:0000313" key="2">
    <source>
        <dbReference type="Proteomes" id="UP000789702"/>
    </source>
</evidence>
<evidence type="ECO:0000313" key="1">
    <source>
        <dbReference type="EMBL" id="CAG8741009.1"/>
    </source>
</evidence>
<comment type="caution">
    <text evidence="1">The sequence shown here is derived from an EMBL/GenBank/DDBJ whole genome shotgun (WGS) entry which is preliminary data.</text>
</comment>
<dbReference type="EMBL" id="CAJVPU010041241">
    <property type="protein sequence ID" value="CAG8741009.1"/>
    <property type="molecule type" value="Genomic_DNA"/>
</dbReference>
<reference evidence="1" key="1">
    <citation type="submission" date="2021-06" db="EMBL/GenBank/DDBJ databases">
        <authorList>
            <person name="Kallberg Y."/>
            <person name="Tangrot J."/>
            <person name="Rosling A."/>
        </authorList>
    </citation>
    <scope>NUCLEOTIDE SEQUENCE</scope>
    <source>
        <strain evidence="1">IL203A</strain>
    </source>
</reference>
<keyword evidence="2" id="KW-1185">Reference proteome</keyword>
<dbReference type="Proteomes" id="UP000789702">
    <property type="component" value="Unassembled WGS sequence"/>
</dbReference>
<gene>
    <name evidence="1" type="ORF">DHETER_LOCUS14044</name>
</gene>
<protein>
    <submittedName>
        <fullName evidence="1">16897_t:CDS:1</fullName>
    </submittedName>
</protein>
<proteinExistence type="predicted"/>
<organism evidence="1 2">
    <name type="scientific">Dentiscutata heterogama</name>
    <dbReference type="NCBI Taxonomy" id="1316150"/>
    <lineage>
        <taxon>Eukaryota</taxon>
        <taxon>Fungi</taxon>
        <taxon>Fungi incertae sedis</taxon>
        <taxon>Mucoromycota</taxon>
        <taxon>Glomeromycotina</taxon>
        <taxon>Glomeromycetes</taxon>
        <taxon>Diversisporales</taxon>
        <taxon>Gigasporaceae</taxon>
        <taxon>Dentiscutata</taxon>
    </lineage>
</organism>
<feature type="non-terminal residue" evidence="1">
    <location>
        <position position="1"/>
    </location>
</feature>
<sequence length="39" mass="4090">DSPGQPKGPPFFAARQSIASASPNSFATLFRLGHFEPTG</sequence>
<accession>A0ACA9QEH7</accession>